<evidence type="ECO:0008006" key="11">
    <source>
        <dbReference type="Google" id="ProtNLM"/>
    </source>
</evidence>
<feature type="domain" description="PI3K/PI4K catalytic" evidence="8">
    <location>
        <begin position="144"/>
        <end position="509"/>
    </location>
</feature>
<evidence type="ECO:0000256" key="2">
    <source>
        <dbReference type="ARBA" id="ARBA00022679"/>
    </source>
</evidence>
<dbReference type="SUPFAM" id="SSF54236">
    <property type="entry name" value="Ubiquitin-like"/>
    <property type="match status" value="1"/>
</dbReference>
<proteinExistence type="inferred from homology"/>
<dbReference type="PANTHER" id="PTHR45800:SF11">
    <property type="entry name" value="PHOSPHATIDYLINOSITOL 3-KINASE-RELATED PROTEIN KINASE"/>
    <property type="match status" value="1"/>
</dbReference>
<dbReference type="PROSITE" id="PS50290">
    <property type="entry name" value="PI3_4_KINASE_3"/>
    <property type="match status" value="1"/>
</dbReference>
<dbReference type="Pfam" id="PF00240">
    <property type="entry name" value="ubiquitin"/>
    <property type="match status" value="1"/>
</dbReference>
<keyword evidence="10" id="KW-1185">Reference proteome</keyword>
<dbReference type="GO" id="GO:0016301">
    <property type="term" value="F:kinase activity"/>
    <property type="evidence" value="ECO:0007669"/>
    <property type="project" value="UniProtKB-KW"/>
</dbReference>
<feature type="compositionally biased region" description="Polar residues" evidence="6">
    <location>
        <begin position="616"/>
        <end position="636"/>
    </location>
</feature>
<dbReference type="CDD" id="cd17039">
    <property type="entry name" value="Ubl_ubiquitin_like"/>
    <property type="match status" value="1"/>
</dbReference>
<dbReference type="Pfam" id="PF00454">
    <property type="entry name" value="PI3_PI4_kinase"/>
    <property type="match status" value="1"/>
</dbReference>
<protein>
    <recommendedName>
        <fullName evidence="11">PI3K/PI4K catalytic domain-containing protein</fullName>
    </recommendedName>
</protein>
<evidence type="ECO:0000256" key="3">
    <source>
        <dbReference type="ARBA" id="ARBA00022741"/>
    </source>
</evidence>
<dbReference type="PANTHER" id="PTHR45800">
    <property type="entry name" value="PHOSPHATIDYLINOSITOL 4-KINASE GAMMA"/>
    <property type="match status" value="1"/>
</dbReference>
<dbReference type="OrthoDB" id="5839at2759"/>
<keyword evidence="4" id="KW-0418">Kinase</keyword>
<evidence type="ECO:0000259" key="8">
    <source>
        <dbReference type="PROSITE" id="PS50290"/>
    </source>
</evidence>
<keyword evidence="5" id="KW-0067">ATP-binding</keyword>
<evidence type="ECO:0000256" key="4">
    <source>
        <dbReference type="ARBA" id="ARBA00022777"/>
    </source>
</evidence>
<dbReference type="PROSITE" id="PS50053">
    <property type="entry name" value="UBIQUITIN_2"/>
    <property type="match status" value="1"/>
</dbReference>
<keyword evidence="2" id="KW-0808">Transferase</keyword>
<comment type="caution">
    <text evidence="9">The sequence shown here is derived from an EMBL/GenBank/DDBJ whole genome shotgun (WGS) entry which is preliminary data.</text>
</comment>
<feature type="compositionally biased region" description="Basic and acidic residues" evidence="6">
    <location>
        <begin position="637"/>
        <end position="647"/>
    </location>
</feature>
<comment type="similarity">
    <text evidence="1">Belongs to the PI3/PI4-kinase family. Type II PI4K subfamily.</text>
</comment>
<feature type="region of interest" description="Disordered" evidence="6">
    <location>
        <begin position="274"/>
        <end position="295"/>
    </location>
</feature>
<feature type="region of interest" description="Disordered" evidence="6">
    <location>
        <begin position="616"/>
        <end position="686"/>
    </location>
</feature>
<dbReference type="InterPro" id="IPR000626">
    <property type="entry name" value="Ubiquitin-like_dom"/>
</dbReference>
<accession>A0A8J8NWW0</accession>
<dbReference type="Proteomes" id="UP000785679">
    <property type="component" value="Unassembled WGS sequence"/>
</dbReference>
<evidence type="ECO:0000256" key="5">
    <source>
        <dbReference type="ARBA" id="ARBA00022840"/>
    </source>
</evidence>
<dbReference type="AlphaFoldDB" id="A0A8J8NWW0"/>
<reference evidence="9" key="1">
    <citation type="submission" date="2019-06" db="EMBL/GenBank/DDBJ databases">
        <authorList>
            <person name="Zheng W."/>
        </authorList>
    </citation>
    <scope>NUCLEOTIDE SEQUENCE</scope>
    <source>
        <strain evidence="9">QDHG01</strain>
    </source>
</reference>
<evidence type="ECO:0000256" key="6">
    <source>
        <dbReference type="SAM" id="MobiDB-lite"/>
    </source>
</evidence>
<name>A0A8J8NWW0_HALGN</name>
<dbReference type="EMBL" id="RRYP01003922">
    <property type="protein sequence ID" value="TNV83341.1"/>
    <property type="molecule type" value="Genomic_DNA"/>
</dbReference>
<gene>
    <name evidence="9" type="ORF">FGO68_gene16830</name>
</gene>
<feature type="compositionally biased region" description="Low complexity" evidence="6">
    <location>
        <begin position="276"/>
        <end position="286"/>
    </location>
</feature>
<dbReference type="InterPro" id="IPR000403">
    <property type="entry name" value="PI3/4_kinase_cat_dom"/>
</dbReference>
<sequence>MENGKRDNAMPNMISDPGAAKLGSMNVDLEHSVTIRTELADMPKQLTFKERVHLWLTIRQLKQKIMKSHGFPLARQRLFYNNNELDNTKTLEFYDMLLKKTILTLRLWPESGTVQSYIDVYGSVHCPRLMVQLLEDIRSAFNAKLVPQLTDDGTSGAYRLRDPQKQNIAIFKPIDEEYCAPNNPRGYEAPFGSPTSREGVLSGESCIREVAAYLLDHGHFADVPATTFVEVMHQSLKYAPFTGLAVTSDAYYDIMNSLIMPVNVEEQLQQAKELSKTGLSSTTSKSRSNDLKKKAKVDTQNGIKFGSLQQFVESEGDVEDISSDVFHRDEVHKIAILDLRLLNLDRNNQNILYTNIVKVDMRTGQKRRLKKLIPIDHGTCIPDNLAIQSFDLTWLGWRQASLPFSKKSLEYIEKLNITKDITLLEKTFNFRPICLRNIRISGTLLQRGAKAGLTLEQIGSILCRPDDDDQVPSLLERIVDKARLIADMLVKMQSKSKDSQLRDIKNKVFFKDLELGGGEAKKKNLSTIGGVDEKLQGTQRQRKYSSPDDALVEARDFQPQKQVPSFLAGLKSALSGGASDMPVETKARGMSDVDGSNLRALQTNTSNMIDLQLQRMKSTQGKGSSNGGESPQVSPQRRTEKQAKFEADSPDSSDPNQATTGEDTAQEQVDKLEERKQGAGVDSDDEIFYDAFEDQADIKMLDKNLPSQPQPAIRRVASFTDLNHIEERSEEEEDQEEALPKQQQRAIKVIRKRQQQINAGAGQAHFDLKNYMEQGSLRNSAHDEQFFHVFAQYLDEAILKMKGHGQGEEEYLSGQEEEGEG</sequence>
<evidence type="ECO:0000313" key="10">
    <source>
        <dbReference type="Proteomes" id="UP000785679"/>
    </source>
</evidence>
<keyword evidence="3" id="KW-0547">Nucleotide-binding</keyword>
<dbReference type="Gene3D" id="3.10.20.90">
    <property type="entry name" value="Phosphatidylinositol 3-kinase Catalytic Subunit, Chain A, domain 1"/>
    <property type="match status" value="1"/>
</dbReference>
<organism evidence="9 10">
    <name type="scientific">Halteria grandinella</name>
    <dbReference type="NCBI Taxonomy" id="5974"/>
    <lineage>
        <taxon>Eukaryota</taxon>
        <taxon>Sar</taxon>
        <taxon>Alveolata</taxon>
        <taxon>Ciliophora</taxon>
        <taxon>Intramacronucleata</taxon>
        <taxon>Spirotrichea</taxon>
        <taxon>Stichotrichia</taxon>
        <taxon>Sporadotrichida</taxon>
        <taxon>Halteriidae</taxon>
        <taxon>Halteria</taxon>
    </lineage>
</organism>
<feature type="compositionally biased region" description="Polar residues" evidence="6">
    <location>
        <begin position="650"/>
        <end position="667"/>
    </location>
</feature>
<evidence type="ECO:0000313" key="9">
    <source>
        <dbReference type="EMBL" id="TNV83341.1"/>
    </source>
</evidence>
<evidence type="ECO:0000259" key="7">
    <source>
        <dbReference type="PROSITE" id="PS50053"/>
    </source>
</evidence>
<feature type="compositionally biased region" description="Basic and acidic residues" evidence="6">
    <location>
        <begin position="668"/>
        <end position="677"/>
    </location>
</feature>
<feature type="domain" description="Ubiquitin-like" evidence="7">
    <location>
        <begin position="31"/>
        <end position="96"/>
    </location>
</feature>
<dbReference type="InterPro" id="IPR044571">
    <property type="entry name" value="P4KG1-8"/>
</dbReference>
<dbReference type="GO" id="GO:0005524">
    <property type="term" value="F:ATP binding"/>
    <property type="evidence" value="ECO:0007669"/>
    <property type="project" value="UniProtKB-KW"/>
</dbReference>
<evidence type="ECO:0000256" key="1">
    <source>
        <dbReference type="ARBA" id="ARBA00008941"/>
    </source>
</evidence>
<dbReference type="InterPro" id="IPR029071">
    <property type="entry name" value="Ubiquitin-like_domsf"/>
</dbReference>